<comment type="similarity">
    <text evidence="2">Belongs to the UPF0456 family.</text>
</comment>
<dbReference type="PANTHER" id="PTHR13463:SF3">
    <property type="entry name" value="PROTEIN C10"/>
    <property type="match status" value="1"/>
</dbReference>
<reference evidence="5" key="1">
    <citation type="submission" date="2021-02" db="EMBL/GenBank/DDBJ databases">
        <authorList>
            <person name="Dougan E. K."/>
            <person name="Rhodes N."/>
            <person name="Thang M."/>
            <person name="Chan C."/>
        </authorList>
    </citation>
    <scope>NUCLEOTIDE SEQUENCE</scope>
</reference>
<evidence type="ECO:0000256" key="4">
    <source>
        <dbReference type="ARBA" id="ARBA00022490"/>
    </source>
</evidence>
<comment type="caution">
    <text evidence="5">The sequence shown here is derived from an EMBL/GenBank/DDBJ whole genome shotgun (WGS) entry which is preliminary data.</text>
</comment>
<evidence type="ECO:0000256" key="1">
    <source>
        <dbReference type="ARBA" id="ARBA00004496"/>
    </source>
</evidence>
<dbReference type="Proteomes" id="UP000654075">
    <property type="component" value="Unassembled WGS sequence"/>
</dbReference>
<evidence type="ECO:0000313" key="6">
    <source>
        <dbReference type="Proteomes" id="UP000654075"/>
    </source>
</evidence>
<evidence type="ECO:0000313" key="5">
    <source>
        <dbReference type="EMBL" id="CAE8594561.1"/>
    </source>
</evidence>
<accession>A0A813E7B8</accession>
<dbReference type="AlphaFoldDB" id="A0A813E7B8"/>
<dbReference type="OMA" id="GCHADIF"/>
<name>A0A813E7B8_POLGL</name>
<protein>
    <recommendedName>
        <fullName evidence="3">Protein C10</fullName>
    </recommendedName>
</protein>
<dbReference type="GO" id="GO:0009791">
    <property type="term" value="P:post-embryonic development"/>
    <property type="evidence" value="ECO:0007669"/>
    <property type="project" value="TreeGrafter"/>
</dbReference>
<gene>
    <name evidence="5" type="ORF">PGLA1383_LOCUS13095</name>
</gene>
<organism evidence="5 6">
    <name type="scientific">Polarella glacialis</name>
    <name type="common">Dinoflagellate</name>
    <dbReference type="NCBI Taxonomy" id="89957"/>
    <lineage>
        <taxon>Eukaryota</taxon>
        <taxon>Sar</taxon>
        <taxon>Alveolata</taxon>
        <taxon>Dinophyceae</taxon>
        <taxon>Suessiales</taxon>
        <taxon>Suessiaceae</taxon>
        <taxon>Polarella</taxon>
    </lineage>
</organism>
<keyword evidence="6" id="KW-1185">Reference proteome</keyword>
<keyword evidence="4" id="KW-0963">Cytoplasm</keyword>
<dbReference type="PANTHER" id="PTHR13463">
    <property type="entry name" value="PROTEIN C10"/>
    <property type="match status" value="1"/>
</dbReference>
<evidence type="ECO:0000256" key="3">
    <source>
        <dbReference type="ARBA" id="ARBA00020502"/>
    </source>
</evidence>
<comment type="subcellular location">
    <subcellularLocation>
        <location evidence="1">Cytoplasm</location>
    </subcellularLocation>
</comment>
<evidence type="ECO:0000256" key="2">
    <source>
        <dbReference type="ARBA" id="ARBA00007083"/>
    </source>
</evidence>
<sequence>MTLLGGVQMPLGSNHAEQAAQTMPPADFPKLSQPRANSMLTELLSAYTAKKFQRKLQGLVDKAGGDSLELEDVPGRWDLARQVQTEVCPRYGFAHDEATMMQITSVLESLLHLYPELSDKAGMIYRALRVPESKEGSQQSQSKPPVAEPDVVVVKPQLKKLASSLSTASTSASTASYQRSSTTLSWTEEPVLQELVLQLEESSSPESQAGGARLSKRRALALQAELFSAFTSAGFQKKLHQLARSHGPAARFSPVYRSAFRDLVRSIQLPIIPKYGFDPTEYGVEEMMAAFQSLHDDPDVFVNSVAIREALFMPSSTDEKQEEQDPTKPRVPICNSKKAVLNLLKEQAVVFSCPAVQTMVAKLKKEADKREGTKRSEEAPDGYYHLPGRAELALELQRYLLPRHGFEGSRKGVRDMIQHCSTFIHDQEVASLYDTINSKLGMSPAACLRFRELATGVASSQVPKQAASNQGYYNLVNARLGSCLANCTRFSMPVA</sequence>
<dbReference type="GO" id="GO:0005737">
    <property type="term" value="C:cytoplasm"/>
    <property type="evidence" value="ECO:0007669"/>
    <property type="project" value="UniProtKB-SubCell"/>
</dbReference>
<proteinExistence type="inferred from homology"/>
<dbReference type="EMBL" id="CAJNNV010007164">
    <property type="protein sequence ID" value="CAE8594561.1"/>
    <property type="molecule type" value="Genomic_DNA"/>
</dbReference>
<dbReference type="OrthoDB" id="429705at2759"/>
<dbReference type="InterPro" id="IPR026317">
    <property type="entry name" value="P_C10"/>
</dbReference>